<dbReference type="InterPro" id="IPR006860">
    <property type="entry name" value="FecR"/>
</dbReference>
<evidence type="ECO:0000256" key="1">
    <source>
        <dbReference type="SAM" id="Phobius"/>
    </source>
</evidence>
<feature type="domain" description="Protein FecR C-terminal" evidence="3">
    <location>
        <begin position="320"/>
        <end position="387"/>
    </location>
</feature>
<keyword evidence="1" id="KW-1133">Transmembrane helix</keyword>
<dbReference type="Proteomes" id="UP000646484">
    <property type="component" value="Unassembled WGS sequence"/>
</dbReference>
<dbReference type="Gene3D" id="3.55.50.30">
    <property type="match status" value="1"/>
</dbReference>
<reference evidence="4 5" key="1">
    <citation type="submission" date="2020-08" db="EMBL/GenBank/DDBJ databases">
        <title>Genome public.</title>
        <authorList>
            <person name="Liu C."/>
            <person name="Sun Q."/>
        </authorList>
    </citation>
    <scope>NUCLEOTIDE SEQUENCE [LARGE SCALE GENOMIC DNA]</scope>
    <source>
        <strain evidence="4 5">NSJ-56</strain>
    </source>
</reference>
<evidence type="ECO:0000313" key="4">
    <source>
        <dbReference type="EMBL" id="MBC5620924.1"/>
    </source>
</evidence>
<dbReference type="Pfam" id="PF16344">
    <property type="entry name" value="FecR_C"/>
    <property type="match status" value="1"/>
</dbReference>
<dbReference type="InterPro" id="IPR032508">
    <property type="entry name" value="FecR_C"/>
</dbReference>
<dbReference type="InterPro" id="IPR012373">
    <property type="entry name" value="Ferrdict_sens_TM"/>
</dbReference>
<dbReference type="Gene3D" id="2.60.120.1440">
    <property type="match status" value="1"/>
</dbReference>
<dbReference type="EMBL" id="JACOOH010000003">
    <property type="protein sequence ID" value="MBC5620924.1"/>
    <property type="molecule type" value="Genomic_DNA"/>
</dbReference>
<evidence type="ECO:0000259" key="3">
    <source>
        <dbReference type="Pfam" id="PF16344"/>
    </source>
</evidence>
<organism evidence="4 5">
    <name type="scientific">Butyricimonas hominis</name>
    <dbReference type="NCBI Taxonomy" id="2763032"/>
    <lineage>
        <taxon>Bacteria</taxon>
        <taxon>Pseudomonadati</taxon>
        <taxon>Bacteroidota</taxon>
        <taxon>Bacteroidia</taxon>
        <taxon>Bacteroidales</taxon>
        <taxon>Odoribacteraceae</taxon>
        <taxon>Butyricimonas</taxon>
    </lineage>
</organism>
<comment type="caution">
    <text evidence="4">The sequence shown here is derived from an EMBL/GenBank/DDBJ whole genome shotgun (WGS) entry which is preliminary data.</text>
</comment>
<feature type="domain" description="FecR protein" evidence="2">
    <location>
        <begin position="183"/>
        <end position="277"/>
    </location>
</feature>
<sequence>METETFNIDELLIRVLSHQAEQEEIVYFSEWMKDERNRLYFEKFRKVWNLSSGRHADREMVEVGLEDYRRFMHRSLSPKHNMKRVWRMLSAVAVVMIGVFALLRLYEPEKQIVPEGKEIIYSKGILLTLSDGRKVNVLSDSLALSDGMEDDIKISKINNREIAYELNDSLAGAGDFELAYNEIIVPAGERFSLRLSDGTKVWINSESSLRYPIRFGKERREVEVRGNVYFEVTRDTACPFVVAGRELVTEVLGTSFEVNLYGDRNEASATLVEGKVRVQAGKHAVVMKPDEQIVFNTKSGDVEVKKVDAANMVRWKDGVLVIDNERFDDVVWKLERWYGVTIINETGKSFSQLFSGEFDREDVRAAIETICVNLGIQYRMNEDSIILQK</sequence>
<dbReference type="PANTHER" id="PTHR30273">
    <property type="entry name" value="PERIPLASMIC SIGNAL SENSOR AND SIGMA FACTOR ACTIVATOR FECR-RELATED"/>
    <property type="match status" value="1"/>
</dbReference>
<proteinExistence type="predicted"/>
<evidence type="ECO:0000313" key="5">
    <source>
        <dbReference type="Proteomes" id="UP000646484"/>
    </source>
</evidence>
<dbReference type="RefSeq" id="WP_186975582.1">
    <property type="nucleotide sequence ID" value="NZ_JACOOH010000003.1"/>
</dbReference>
<dbReference type="Pfam" id="PF04773">
    <property type="entry name" value="FecR"/>
    <property type="match status" value="1"/>
</dbReference>
<accession>A0ABR7CZ67</accession>
<evidence type="ECO:0000259" key="2">
    <source>
        <dbReference type="Pfam" id="PF04773"/>
    </source>
</evidence>
<name>A0ABR7CZ67_9BACT</name>
<protein>
    <submittedName>
        <fullName evidence="4">FecR domain-containing protein</fullName>
    </submittedName>
</protein>
<keyword evidence="1" id="KW-0472">Membrane</keyword>
<gene>
    <name evidence="4" type="ORF">H8S64_07430</name>
</gene>
<keyword evidence="5" id="KW-1185">Reference proteome</keyword>
<dbReference type="PANTHER" id="PTHR30273:SF2">
    <property type="entry name" value="PROTEIN FECR"/>
    <property type="match status" value="1"/>
</dbReference>
<keyword evidence="1" id="KW-0812">Transmembrane</keyword>
<feature type="transmembrane region" description="Helical" evidence="1">
    <location>
        <begin position="85"/>
        <end position="106"/>
    </location>
</feature>